<protein>
    <submittedName>
        <fullName evidence="2">Uncharacterized protein</fullName>
    </submittedName>
</protein>
<accession>A0A8I6TM45</accession>
<feature type="region of interest" description="Disordered" evidence="1">
    <location>
        <begin position="1"/>
        <end position="53"/>
    </location>
</feature>
<dbReference type="AlphaFoldDB" id="A0A8I6TM45"/>
<evidence type="ECO:0000256" key="1">
    <source>
        <dbReference type="SAM" id="MobiDB-lite"/>
    </source>
</evidence>
<evidence type="ECO:0000313" key="3">
    <source>
        <dbReference type="Proteomes" id="UP000494040"/>
    </source>
</evidence>
<dbReference type="GeneID" id="112126789"/>
<reference evidence="2" key="1">
    <citation type="submission" date="2022-01" db="UniProtKB">
        <authorList>
            <consortium name="EnsemblMetazoa"/>
        </authorList>
    </citation>
    <scope>IDENTIFICATION</scope>
</reference>
<organism evidence="2 3">
    <name type="scientific">Cimex lectularius</name>
    <name type="common">Bed bug</name>
    <name type="synonym">Acanthia lectularia</name>
    <dbReference type="NCBI Taxonomy" id="79782"/>
    <lineage>
        <taxon>Eukaryota</taxon>
        <taxon>Metazoa</taxon>
        <taxon>Ecdysozoa</taxon>
        <taxon>Arthropoda</taxon>
        <taxon>Hexapoda</taxon>
        <taxon>Insecta</taxon>
        <taxon>Pterygota</taxon>
        <taxon>Neoptera</taxon>
        <taxon>Paraneoptera</taxon>
        <taxon>Hemiptera</taxon>
        <taxon>Heteroptera</taxon>
        <taxon>Panheteroptera</taxon>
        <taxon>Cimicomorpha</taxon>
        <taxon>Cimicidae</taxon>
        <taxon>Cimex</taxon>
    </lineage>
</organism>
<sequence length="275" mass="31541">MDLSEPELFSSEEVRSNTSSQFYSLKNKRPPPSGNYLKNKKKKKGRPTKNNLMDEYRDQIEENFKPNEILTIEQQSKSSDMPPCFITANPFAPLAELNGENKTAEIKQPSKPVKPPPIFLKNIVNYSDFCKTVKNLVGKNGFTCKARVQDTIVYARSVDAYRTIIRYLKTQKAEYHTYQLQEDKAFRVVMRHLHYSTPPELIKEELENIGYNVRSGLYMVSIFGDVDKNHLQHHGKDHIPIESRAKHAQAAYDPTVQHHPNSPVSEPPHATNESN</sequence>
<evidence type="ECO:0000313" key="2">
    <source>
        <dbReference type="EnsemblMetazoa" id="XP_024082360.1"/>
    </source>
</evidence>
<feature type="compositionally biased region" description="Basic residues" evidence="1">
    <location>
        <begin position="38"/>
        <end position="47"/>
    </location>
</feature>
<dbReference type="RefSeq" id="XP_024082360.1">
    <property type="nucleotide sequence ID" value="XM_024226592.1"/>
</dbReference>
<proteinExistence type="predicted"/>
<keyword evidence="3" id="KW-1185">Reference proteome</keyword>
<name>A0A8I6TM45_CIMLE</name>
<dbReference type="OrthoDB" id="6630062at2759"/>
<dbReference type="Proteomes" id="UP000494040">
    <property type="component" value="Unassembled WGS sequence"/>
</dbReference>
<dbReference type="EnsemblMetazoa" id="XM_024226592.1">
    <property type="protein sequence ID" value="XP_024082360.1"/>
    <property type="gene ID" value="LOC112126789"/>
</dbReference>
<dbReference type="KEGG" id="clec:112126789"/>
<feature type="region of interest" description="Disordered" evidence="1">
    <location>
        <begin position="255"/>
        <end position="275"/>
    </location>
</feature>